<sequence>MCGARVRLCWPSHRRYTLLPLIDQNTFSLLHDEITEKEVKEEAFSILRGILTPKKITGELGNEFQYHTQKSEGSVQQYSAELKKIAGQALVEYDLSVREKLILHRFIDQETHSRLSNGRQKRSNSWGAAVSEEPARHVQR</sequence>
<dbReference type="Proteomes" id="UP000316759">
    <property type="component" value="Unassembled WGS sequence"/>
</dbReference>
<evidence type="ECO:0000313" key="2">
    <source>
        <dbReference type="EMBL" id="TPP64396.1"/>
    </source>
</evidence>
<keyword evidence="3" id="KW-1185">Reference proteome</keyword>
<protein>
    <submittedName>
        <fullName evidence="2">Uncharacterized protein</fullName>
    </submittedName>
</protein>
<organism evidence="2 3">
    <name type="scientific">Fasciola gigantica</name>
    <name type="common">Giant liver fluke</name>
    <dbReference type="NCBI Taxonomy" id="46835"/>
    <lineage>
        <taxon>Eukaryota</taxon>
        <taxon>Metazoa</taxon>
        <taxon>Spiralia</taxon>
        <taxon>Lophotrochozoa</taxon>
        <taxon>Platyhelminthes</taxon>
        <taxon>Trematoda</taxon>
        <taxon>Digenea</taxon>
        <taxon>Plagiorchiida</taxon>
        <taxon>Echinostomata</taxon>
        <taxon>Echinostomatoidea</taxon>
        <taxon>Fasciolidae</taxon>
        <taxon>Fasciola</taxon>
    </lineage>
</organism>
<feature type="region of interest" description="Disordered" evidence="1">
    <location>
        <begin position="113"/>
        <end position="140"/>
    </location>
</feature>
<dbReference type="AlphaFoldDB" id="A0A504YVR4"/>
<evidence type="ECO:0000256" key="1">
    <source>
        <dbReference type="SAM" id="MobiDB-lite"/>
    </source>
</evidence>
<comment type="caution">
    <text evidence="2">The sequence shown here is derived from an EMBL/GenBank/DDBJ whole genome shotgun (WGS) entry which is preliminary data.</text>
</comment>
<dbReference type="OrthoDB" id="6241372at2759"/>
<dbReference type="EMBL" id="SUNJ01004475">
    <property type="protein sequence ID" value="TPP64396.1"/>
    <property type="molecule type" value="Genomic_DNA"/>
</dbReference>
<evidence type="ECO:0000313" key="3">
    <source>
        <dbReference type="Proteomes" id="UP000316759"/>
    </source>
</evidence>
<name>A0A504YVR4_FASGI</name>
<gene>
    <name evidence="2" type="ORF">FGIG_07764</name>
</gene>
<reference evidence="2 3" key="1">
    <citation type="submission" date="2019-04" db="EMBL/GenBank/DDBJ databases">
        <title>Annotation for the trematode Fasciola gigantica.</title>
        <authorList>
            <person name="Choi Y.-J."/>
        </authorList>
    </citation>
    <scope>NUCLEOTIDE SEQUENCE [LARGE SCALE GENOMIC DNA]</scope>
    <source>
        <strain evidence="2">Uganda_cow_1</strain>
    </source>
</reference>
<feature type="compositionally biased region" description="Polar residues" evidence="1">
    <location>
        <begin position="114"/>
        <end position="126"/>
    </location>
</feature>
<accession>A0A504YVR4</accession>
<proteinExistence type="predicted"/>